<gene>
    <name evidence="2" type="ORF">SAMN04488052_105131</name>
</gene>
<keyword evidence="1" id="KW-0812">Transmembrane</keyword>
<proteinExistence type="predicted"/>
<dbReference type="Proteomes" id="UP000199657">
    <property type="component" value="Unassembled WGS sequence"/>
</dbReference>
<evidence type="ECO:0000313" key="2">
    <source>
        <dbReference type="EMBL" id="SEO97419.1"/>
    </source>
</evidence>
<protein>
    <submittedName>
        <fullName evidence="2">Uncharacterized membrane protein</fullName>
    </submittedName>
</protein>
<feature type="transmembrane region" description="Helical" evidence="1">
    <location>
        <begin position="100"/>
        <end position="121"/>
    </location>
</feature>
<evidence type="ECO:0000313" key="3">
    <source>
        <dbReference type="Proteomes" id="UP000199657"/>
    </source>
</evidence>
<dbReference type="InterPro" id="IPR011672">
    <property type="entry name" value="DUF1614"/>
</dbReference>
<dbReference type="EMBL" id="FOEG01000005">
    <property type="protein sequence ID" value="SEO97419.1"/>
    <property type="molecule type" value="Genomic_DNA"/>
</dbReference>
<sequence length="179" mass="18374">MLLLISCVAGSLVNMPLFQMRASTDVRPDRPPVAMPWLQRSPQPFNGRTVVAINLGGAIIPVAFSLYLLATQPLPLAPVVLAVAGQSAVCYLFSRPIPGMGIAMPVLVAPITAAVLAVMLGGEHSAPLAYIAGTLGVLIGADLLRVNNIRELGVPVASIGGAGTFDGVFITGIVAVLLA</sequence>
<reference evidence="2 3" key="1">
    <citation type="submission" date="2016-10" db="EMBL/GenBank/DDBJ databases">
        <authorList>
            <person name="de Groot N.N."/>
        </authorList>
    </citation>
    <scope>NUCLEOTIDE SEQUENCE [LARGE SCALE GENOMIC DNA]</scope>
    <source>
        <strain evidence="2 3">CGMCC 1.6291</strain>
    </source>
</reference>
<feature type="transmembrane region" description="Helical" evidence="1">
    <location>
        <begin position="128"/>
        <end position="146"/>
    </location>
</feature>
<accession>A0A1H8U2E3</accession>
<feature type="transmembrane region" description="Helical" evidence="1">
    <location>
        <begin position="152"/>
        <end position="178"/>
    </location>
</feature>
<dbReference type="RefSeq" id="WP_091644423.1">
    <property type="nucleotide sequence ID" value="NZ_FOEG01000005.1"/>
</dbReference>
<feature type="transmembrane region" description="Helical" evidence="1">
    <location>
        <begin position="76"/>
        <end position="94"/>
    </location>
</feature>
<organism evidence="2 3">
    <name type="scientific">Aquisalimonas asiatica</name>
    <dbReference type="NCBI Taxonomy" id="406100"/>
    <lineage>
        <taxon>Bacteria</taxon>
        <taxon>Pseudomonadati</taxon>
        <taxon>Pseudomonadota</taxon>
        <taxon>Gammaproteobacteria</taxon>
        <taxon>Chromatiales</taxon>
        <taxon>Ectothiorhodospiraceae</taxon>
        <taxon>Aquisalimonas</taxon>
    </lineage>
</organism>
<name>A0A1H8U2E3_9GAMM</name>
<dbReference type="STRING" id="406100.SAMN04488052_105131"/>
<keyword evidence="3" id="KW-1185">Reference proteome</keyword>
<keyword evidence="1" id="KW-1133">Transmembrane helix</keyword>
<feature type="transmembrane region" description="Helical" evidence="1">
    <location>
        <begin position="45"/>
        <end position="69"/>
    </location>
</feature>
<dbReference type="OrthoDB" id="9782559at2"/>
<dbReference type="Pfam" id="PF07758">
    <property type="entry name" value="DUF1614"/>
    <property type="match status" value="1"/>
</dbReference>
<keyword evidence="1" id="KW-0472">Membrane</keyword>
<dbReference type="AlphaFoldDB" id="A0A1H8U2E3"/>
<evidence type="ECO:0000256" key="1">
    <source>
        <dbReference type="SAM" id="Phobius"/>
    </source>
</evidence>